<keyword evidence="2" id="KW-1185">Reference proteome</keyword>
<protein>
    <submittedName>
        <fullName evidence="1">Uncharacterized protein</fullName>
    </submittedName>
</protein>
<evidence type="ECO:0000313" key="1">
    <source>
        <dbReference type="EMBL" id="KHD05636.1"/>
    </source>
</evidence>
<accession>A0A0A6RP43</accession>
<comment type="caution">
    <text evidence="1">The sequence shown here is derived from an EMBL/GenBank/DDBJ whole genome shotgun (WGS) entry which is preliminary data.</text>
</comment>
<gene>
    <name evidence="1" type="ORF">PN36_30260</name>
</gene>
<dbReference type="Proteomes" id="UP000030428">
    <property type="component" value="Unassembled WGS sequence"/>
</dbReference>
<dbReference type="EMBL" id="JSZA02000220">
    <property type="protein sequence ID" value="KHD05636.1"/>
    <property type="molecule type" value="Genomic_DNA"/>
</dbReference>
<evidence type="ECO:0000313" key="2">
    <source>
        <dbReference type="Proteomes" id="UP000030428"/>
    </source>
</evidence>
<organism evidence="1 2">
    <name type="scientific">Candidatus Thiomargarita nelsonii</name>
    <dbReference type="NCBI Taxonomy" id="1003181"/>
    <lineage>
        <taxon>Bacteria</taxon>
        <taxon>Pseudomonadati</taxon>
        <taxon>Pseudomonadota</taxon>
        <taxon>Gammaproteobacteria</taxon>
        <taxon>Thiotrichales</taxon>
        <taxon>Thiotrichaceae</taxon>
        <taxon>Thiomargarita</taxon>
    </lineage>
</organism>
<reference evidence="1 2" key="1">
    <citation type="journal article" date="2016" name="Front. Microbiol.">
        <title>Single-Cell (Meta-)Genomics of a Dimorphic Candidatus Thiomargarita nelsonii Reveals Genomic Plasticity.</title>
        <authorList>
            <person name="Flood B.E."/>
            <person name="Fliss P."/>
            <person name="Jones D.S."/>
            <person name="Dick G.J."/>
            <person name="Jain S."/>
            <person name="Kaster A.K."/>
            <person name="Winkel M."/>
            <person name="Mussmann M."/>
            <person name="Bailey J."/>
        </authorList>
    </citation>
    <scope>NUCLEOTIDE SEQUENCE [LARGE SCALE GENOMIC DNA]</scope>
    <source>
        <strain evidence="1">Hydrate Ridge</strain>
    </source>
</reference>
<dbReference type="AlphaFoldDB" id="A0A0A6RP43"/>
<sequence length="60" mass="6815">MKKDKAPATIVIVMRPLSMYSRVMAIALLKVSAWTGKREMRFWCHGGVGISTSMTVMVWR</sequence>
<name>A0A0A6RP43_9GAMM</name>
<proteinExistence type="predicted"/>